<dbReference type="GO" id="GO:0005886">
    <property type="term" value="C:plasma membrane"/>
    <property type="evidence" value="ECO:0007669"/>
    <property type="project" value="TreeGrafter"/>
</dbReference>
<keyword evidence="8 9" id="KW-0012">Acyltransferase</keyword>
<organism evidence="11 12">
    <name type="scientific">Photobacterium gaetbulicola</name>
    <dbReference type="NCBI Taxonomy" id="1295392"/>
    <lineage>
        <taxon>Bacteria</taxon>
        <taxon>Pseudomonadati</taxon>
        <taxon>Pseudomonadota</taxon>
        <taxon>Gammaproteobacteria</taxon>
        <taxon>Vibrionales</taxon>
        <taxon>Vibrionaceae</taxon>
        <taxon>Photobacterium</taxon>
    </lineage>
</organism>
<protein>
    <recommendedName>
        <fullName evidence="6 9">1-acyl-sn-glycerol-3-phosphate acyltransferase</fullName>
        <ecNumber evidence="5 9">2.3.1.51</ecNumber>
    </recommendedName>
</protein>
<evidence type="ECO:0000256" key="9">
    <source>
        <dbReference type="RuleBase" id="RU361267"/>
    </source>
</evidence>
<sequence>MLAFFRIILAAVFIVFTTLFALVYCTLFKPRDPKHVHFFCRWFNQLQRIVGVELIHRGKEKIADVPKAVYISNHQNVFDFVTSPGMLPPRAVSIGKKSLLWIPFFGQLYWITGNILIDRENKSSARNTIQQVADAIHKRNLSVWMYPEGTRSKGRGLLPFKTGAFRMAIEAGVPIVPMCVSSIHNKISISNRDNGIVIAEMLDPIDVSGYELKDARQLADHCHRLMEQKIAELDAEVAQLEQARSGDKVTINS</sequence>
<accession>A0A0B9FPR4</accession>
<evidence type="ECO:0000313" key="11">
    <source>
        <dbReference type="EMBL" id="KHT58054.1"/>
    </source>
</evidence>
<dbReference type="UniPathway" id="UPA00557">
    <property type="reaction ID" value="UER00613"/>
</dbReference>
<keyword evidence="9" id="KW-1208">Phospholipid metabolism</keyword>
<comment type="domain">
    <text evidence="9">The HXXXXD motif is essential for acyltransferase activity and may constitute the binding site for the phosphate moiety of the glycerol-3-phosphate.</text>
</comment>
<dbReference type="NCBIfam" id="TIGR00530">
    <property type="entry name" value="AGP_acyltrn"/>
    <property type="match status" value="1"/>
</dbReference>
<evidence type="ECO:0000256" key="7">
    <source>
        <dbReference type="ARBA" id="ARBA00022679"/>
    </source>
</evidence>
<dbReference type="EC" id="2.3.1.51" evidence="5 9"/>
<dbReference type="Pfam" id="PF01553">
    <property type="entry name" value="Acyltransferase"/>
    <property type="match status" value="1"/>
</dbReference>
<proteinExistence type="inferred from homology"/>
<dbReference type="GO" id="GO:0016024">
    <property type="term" value="P:CDP-diacylglycerol biosynthetic process"/>
    <property type="evidence" value="ECO:0007669"/>
    <property type="project" value="UniProtKB-UniPathway"/>
</dbReference>
<evidence type="ECO:0000259" key="10">
    <source>
        <dbReference type="SMART" id="SM00563"/>
    </source>
</evidence>
<dbReference type="AlphaFoldDB" id="A0A0B9FPR4"/>
<dbReference type="PANTHER" id="PTHR10434:SF11">
    <property type="entry name" value="1-ACYL-SN-GLYCEROL-3-PHOSPHATE ACYLTRANSFERASE"/>
    <property type="match status" value="1"/>
</dbReference>
<evidence type="ECO:0000256" key="6">
    <source>
        <dbReference type="ARBA" id="ARBA00016139"/>
    </source>
</evidence>
<gene>
    <name evidence="11" type="ORF">RJ45_25785</name>
</gene>
<keyword evidence="9" id="KW-0443">Lipid metabolism</keyword>
<comment type="caution">
    <text evidence="11">The sequence shown here is derived from an EMBL/GenBank/DDBJ whole genome shotgun (WGS) entry which is preliminary data.</text>
</comment>
<evidence type="ECO:0000256" key="4">
    <source>
        <dbReference type="ARBA" id="ARBA00008655"/>
    </source>
</evidence>
<comment type="pathway">
    <text evidence="3">Lipid metabolism.</text>
</comment>
<comment type="similarity">
    <text evidence="4 9">Belongs to the 1-acyl-sn-glycerol-3-phosphate acyltransferase family.</text>
</comment>
<feature type="domain" description="Phospholipid/glycerol acyltransferase" evidence="10">
    <location>
        <begin position="68"/>
        <end position="183"/>
    </location>
</feature>
<comment type="catalytic activity">
    <reaction evidence="1 9">
        <text>a 1-acyl-sn-glycero-3-phosphate + an acyl-CoA = a 1,2-diacyl-sn-glycero-3-phosphate + CoA</text>
        <dbReference type="Rhea" id="RHEA:19709"/>
        <dbReference type="ChEBI" id="CHEBI:57287"/>
        <dbReference type="ChEBI" id="CHEBI:57970"/>
        <dbReference type="ChEBI" id="CHEBI:58342"/>
        <dbReference type="ChEBI" id="CHEBI:58608"/>
        <dbReference type="EC" id="2.3.1.51"/>
    </reaction>
</comment>
<keyword evidence="9" id="KW-0444">Lipid biosynthesis</keyword>
<dbReference type="Proteomes" id="UP000031278">
    <property type="component" value="Unassembled WGS sequence"/>
</dbReference>
<dbReference type="RefSeq" id="WP_039469703.1">
    <property type="nucleotide sequence ID" value="NZ_JWLZ01000225.1"/>
</dbReference>
<evidence type="ECO:0000313" key="12">
    <source>
        <dbReference type="Proteomes" id="UP000031278"/>
    </source>
</evidence>
<dbReference type="PANTHER" id="PTHR10434">
    <property type="entry name" value="1-ACYL-SN-GLYCEROL-3-PHOSPHATE ACYLTRANSFERASE"/>
    <property type="match status" value="1"/>
</dbReference>
<keyword evidence="9" id="KW-0594">Phospholipid biosynthesis</keyword>
<dbReference type="CDD" id="cd07989">
    <property type="entry name" value="LPLAT_AGPAT-like"/>
    <property type="match status" value="1"/>
</dbReference>
<dbReference type="InterPro" id="IPR002123">
    <property type="entry name" value="Plipid/glycerol_acylTrfase"/>
</dbReference>
<evidence type="ECO:0000256" key="8">
    <source>
        <dbReference type="ARBA" id="ARBA00023315"/>
    </source>
</evidence>
<evidence type="ECO:0000256" key="2">
    <source>
        <dbReference type="ARBA" id="ARBA00004728"/>
    </source>
</evidence>
<dbReference type="EMBL" id="JWLZ01000225">
    <property type="protein sequence ID" value="KHT58054.1"/>
    <property type="molecule type" value="Genomic_DNA"/>
</dbReference>
<comment type="pathway">
    <text evidence="2">Phospholipid metabolism; CDP-diacylglycerol biosynthesis; CDP-diacylglycerol from sn-glycerol 3-phosphate: step 2/3.</text>
</comment>
<evidence type="ECO:0000256" key="3">
    <source>
        <dbReference type="ARBA" id="ARBA00005189"/>
    </source>
</evidence>
<dbReference type="InterPro" id="IPR004552">
    <property type="entry name" value="AGP_acyltrans"/>
</dbReference>
<dbReference type="GO" id="GO:0006654">
    <property type="term" value="P:phosphatidic acid biosynthetic process"/>
    <property type="evidence" value="ECO:0007669"/>
    <property type="project" value="TreeGrafter"/>
</dbReference>
<name>A0A0B9FPR4_9GAMM</name>
<dbReference type="SMART" id="SM00563">
    <property type="entry name" value="PlsC"/>
    <property type="match status" value="1"/>
</dbReference>
<dbReference type="SUPFAM" id="SSF69593">
    <property type="entry name" value="Glycerol-3-phosphate (1)-acyltransferase"/>
    <property type="match status" value="1"/>
</dbReference>
<keyword evidence="7 9" id="KW-0808">Transferase</keyword>
<reference evidence="11 12" key="1">
    <citation type="submission" date="2014-12" db="EMBL/GenBank/DDBJ databases">
        <title>Genome sequencing of Photobacterium gaetbulicola AD005a.</title>
        <authorList>
            <person name="Adrian T.G.S."/>
            <person name="Chan K.G."/>
        </authorList>
    </citation>
    <scope>NUCLEOTIDE SEQUENCE [LARGE SCALE GENOMIC DNA]</scope>
    <source>
        <strain evidence="11 12">AD005a</strain>
    </source>
</reference>
<evidence type="ECO:0000256" key="5">
    <source>
        <dbReference type="ARBA" id="ARBA00013211"/>
    </source>
</evidence>
<evidence type="ECO:0000256" key="1">
    <source>
        <dbReference type="ARBA" id="ARBA00001141"/>
    </source>
</evidence>
<dbReference type="GO" id="GO:0003841">
    <property type="term" value="F:1-acylglycerol-3-phosphate O-acyltransferase activity"/>
    <property type="evidence" value="ECO:0007669"/>
    <property type="project" value="UniProtKB-UniRule"/>
</dbReference>